<dbReference type="EMBL" id="WIWV01000078">
    <property type="protein sequence ID" value="KAF7714658.1"/>
    <property type="molecule type" value="Genomic_DNA"/>
</dbReference>
<dbReference type="OrthoDB" id="4245873at2759"/>
<organism evidence="1 2">
    <name type="scientific">Penicillium ucsense</name>
    <dbReference type="NCBI Taxonomy" id="2839758"/>
    <lineage>
        <taxon>Eukaryota</taxon>
        <taxon>Fungi</taxon>
        <taxon>Dikarya</taxon>
        <taxon>Ascomycota</taxon>
        <taxon>Pezizomycotina</taxon>
        <taxon>Eurotiomycetes</taxon>
        <taxon>Eurotiomycetidae</taxon>
        <taxon>Eurotiales</taxon>
        <taxon>Aspergillaceae</taxon>
        <taxon>Penicillium</taxon>
    </lineage>
</organism>
<dbReference type="AlphaFoldDB" id="A0A8J8WIU3"/>
<evidence type="ECO:0000313" key="1">
    <source>
        <dbReference type="EMBL" id="KAF7714658.1"/>
    </source>
</evidence>
<protein>
    <submittedName>
        <fullName evidence="1">Uncharacterized protein</fullName>
    </submittedName>
</protein>
<evidence type="ECO:0000313" key="2">
    <source>
        <dbReference type="Proteomes" id="UP000631181"/>
    </source>
</evidence>
<name>A0A8J8WIU3_9EURO</name>
<sequence>MFGIQFDAAGIYLVGTTTHQVHISFEELMSSTGGVIALLEYGLTCKVIKAVLGRMRHRVWHHSRNNTLDPDERATMWIDNSGPAAYEVRHGEESIRVTPQELESSRFGLVMKKYWDGGLAGPSPRWIFRIVLEAFFVGMYRSLVGRLKLRRIG</sequence>
<gene>
    <name evidence="1" type="ORF">PECM_007950</name>
</gene>
<reference evidence="1" key="1">
    <citation type="journal article" date="2020" name="Front. Microbiol.">
        <title>Gene regulatory networks of Penicillium echinulatum 2HH and Penicillium oxalicum 114-2 inferred by a computational biology approach.</title>
        <authorList>
            <person name="Lenz A.R."/>
            <person name="Galan-Vasquez E."/>
            <person name="Balbinot E."/>
            <person name="De Abreu F.P."/>
            <person name="De Oliveira N.S."/>
            <person name="Da Rosa L.O."/>
            <person name="De Avila E Silva S."/>
            <person name="Camassola M."/>
            <person name="Dillon A.J.P."/>
            <person name="Perez-Rueda E."/>
        </authorList>
    </citation>
    <scope>NUCLEOTIDE SEQUENCE</scope>
    <source>
        <strain evidence="1">S1M29</strain>
    </source>
</reference>
<dbReference type="Proteomes" id="UP000631181">
    <property type="component" value="Unassembled WGS sequence"/>
</dbReference>
<proteinExistence type="predicted"/>
<keyword evidence="2" id="KW-1185">Reference proteome</keyword>
<comment type="caution">
    <text evidence="1">The sequence shown here is derived from an EMBL/GenBank/DDBJ whole genome shotgun (WGS) entry which is preliminary data.</text>
</comment>
<accession>A0A8J8WIU3</accession>